<dbReference type="InterPro" id="IPR011330">
    <property type="entry name" value="Glyco_hydro/deAcase_b/a-brl"/>
</dbReference>
<comment type="caution">
    <text evidence="5">The sequence shown here is derived from an EMBL/GenBank/DDBJ whole genome shotgun (WGS) entry which is preliminary data.</text>
</comment>
<dbReference type="Gene3D" id="3.20.20.370">
    <property type="entry name" value="Glycoside hydrolase/deacetylase"/>
    <property type="match status" value="1"/>
</dbReference>
<dbReference type="GO" id="GO:0016810">
    <property type="term" value="F:hydrolase activity, acting on carbon-nitrogen (but not peptide) bonds"/>
    <property type="evidence" value="ECO:0007669"/>
    <property type="project" value="InterPro"/>
</dbReference>
<evidence type="ECO:0000256" key="1">
    <source>
        <dbReference type="ARBA" id="ARBA00004613"/>
    </source>
</evidence>
<feature type="compositionally biased region" description="Low complexity" evidence="3">
    <location>
        <begin position="108"/>
        <end position="119"/>
    </location>
</feature>
<feature type="region of interest" description="Disordered" evidence="3">
    <location>
        <begin position="104"/>
        <end position="132"/>
    </location>
</feature>
<evidence type="ECO:0000259" key="4">
    <source>
        <dbReference type="PROSITE" id="PS51677"/>
    </source>
</evidence>
<dbReference type="GO" id="GO:0005975">
    <property type="term" value="P:carbohydrate metabolic process"/>
    <property type="evidence" value="ECO:0007669"/>
    <property type="project" value="InterPro"/>
</dbReference>
<dbReference type="Pfam" id="PF01522">
    <property type="entry name" value="Polysacc_deac_1"/>
    <property type="match status" value="1"/>
</dbReference>
<sequence length="366" mass="40816">MIRGVIRDQTRLLNGIRVHVWWEGSDGVLSLPSGEDPTKPDGYWDVVLDGYAKAGRWFVAVVHPQTGEHISPVLTVETDAEPCEPDSGGRQVIDVDFLLVNGQGGRPGPTLTPTATATPTPTPTPWPTPDGQPRTVRVPILMYHYISTPPPGSNAIRRDLSVPPERFREHLAYLKSQGYQTITLHDLVYALTRGTPLPPKPIILTFDDGYEDNYTNAFPILQEFGYVGTFFIVTNNPDTGRPGYMTWDQLREMHAAGMEIGSHARDHVDLRGKDDDYLIWQILGSSEAIANQLGFRPEAFAYPSGRYNQHIIDLVRSAHYWAAVTTEGGMTHSTDTLLTLHRIRVRGHWSAVGLANALAYWEQNDR</sequence>
<dbReference type="InterPro" id="IPR002509">
    <property type="entry name" value="NODB_dom"/>
</dbReference>
<dbReference type="PROSITE" id="PS51677">
    <property type="entry name" value="NODB"/>
    <property type="match status" value="1"/>
</dbReference>
<dbReference type="PANTHER" id="PTHR34216:SF3">
    <property type="entry name" value="POLY-BETA-1,6-N-ACETYL-D-GLUCOSAMINE N-DEACETYLASE"/>
    <property type="match status" value="1"/>
</dbReference>
<dbReference type="PANTHER" id="PTHR34216">
    <property type="match status" value="1"/>
</dbReference>
<accession>A0A0M9UDW9</accession>
<evidence type="ECO:0000256" key="3">
    <source>
        <dbReference type="SAM" id="MobiDB-lite"/>
    </source>
</evidence>
<dbReference type="InParanoid" id="A0A0M9UDW9"/>
<name>A0A0M9UDW9_9CHLR</name>
<keyword evidence="6" id="KW-1185">Reference proteome</keyword>
<proteinExistence type="predicted"/>
<dbReference type="InterPro" id="IPR051398">
    <property type="entry name" value="Polysacch_Deacetylase"/>
</dbReference>
<evidence type="ECO:0000313" key="5">
    <source>
        <dbReference type="EMBL" id="GAP64417.1"/>
    </source>
</evidence>
<dbReference type="EMBL" id="BBZA01000258">
    <property type="protein sequence ID" value="GAP64417.1"/>
    <property type="molecule type" value="Genomic_DNA"/>
</dbReference>
<dbReference type="AlphaFoldDB" id="A0A0M9UDW9"/>
<reference evidence="6" key="2">
    <citation type="submission" date="2015-08" db="EMBL/GenBank/DDBJ databases">
        <title>Draft Genome Sequence of a Heterotrophic Facultative Anaerobic Bacterium Ardenticatena maritima Strain 110S.</title>
        <authorList>
            <person name="Kawaichi S."/>
            <person name="Yoshida T."/>
            <person name="Sako Y."/>
            <person name="Nakamura R."/>
        </authorList>
    </citation>
    <scope>NUCLEOTIDE SEQUENCE [LARGE SCALE GENOMIC DNA]</scope>
    <source>
        <strain evidence="6">110S</strain>
    </source>
</reference>
<keyword evidence="2" id="KW-0732">Signal</keyword>
<feature type="domain" description="NodB homology" evidence="4">
    <location>
        <begin position="200"/>
        <end position="366"/>
    </location>
</feature>
<reference evidence="5 6" key="1">
    <citation type="journal article" date="2015" name="Genome Announc.">
        <title>Draft Genome Sequence of a Heterotrophic Facultative Anaerobic Thermophilic Bacterium, Ardenticatena maritima Strain 110ST.</title>
        <authorList>
            <person name="Kawaichi S."/>
            <person name="Yoshida T."/>
            <person name="Sako Y."/>
            <person name="Nakamura R."/>
        </authorList>
    </citation>
    <scope>NUCLEOTIDE SEQUENCE [LARGE SCALE GENOMIC DNA]</scope>
    <source>
        <strain evidence="5 6">110S</strain>
    </source>
</reference>
<gene>
    <name evidence="5" type="ORF">ARMA_2840</name>
</gene>
<dbReference type="SUPFAM" id="SSF88713">
    <property type="entry name" value="Glycoside hydrolase/deacetylase"/>
    <property type="match status" value="1"/>
</dbReference>
<dbReference type="CDD" id="cd10918">
    <property type="entry name" value="CE4_NodB_like_5s_6s"/>
    <property type="match status" value="1"/>
</dbReference>
<dbReference type="GO" id="GO:0005576">
    <property type="term" value="C:extracellular region"/>
    <property type="evidence" value="ECO:0007669"/>
    <property type="project" value="UniProtKB-SubCell"/>
</dbReference>
<dbReference type="FunCoup" id="A0A0M9UDW9">
    <property type="interactions" value="46"/>
</dbReference>
<comment type="subcellular location">
    <subcellularLocation>
        <location evidence="1">Secreted</location>
    </subcellularLocation>
</comment>
<dbReference type="Proteomes" id="UP000037784">
    <property type="component" value="Unassembled WGS sequence"/>
</dbReference>
<organism evidence="5 6">
    <name type="scientific">Ardenticatena maritima</name>
    <dbReference type="NCBI Taxonomy" id="872965"/>
    <lineage>
        <taxon>Bacteria</taxon>
        <taxon>Bacillati</taxon>
        <taxon>Chloroflexota</taxon>
        <taxon>Ardenticatenia</taxon>
        <taxon>Ardenticatenales</taxon>
        <taxon>Ardenticatenaceae</taxon>
        <taxon>Ardenticatena</taxon>
    </lineage>
</organism>
<protein>
    <recommendedName>
        <fullName evidence="4">NodB homology domain-containing protein</fullName>
    </recommendedName>
</protein>
<evidence type="ECO:0000256" key="2">
    <source>
        <dbReference type="ARBA" id="ARBA00022729"/>
    </source>
</evidence>
<evidence type="ECO:0000313" key="6">
    <source>
        <dbReference type="Proteomes" id="UP000037784"/>
    </source>
</evidence>
<feature type="compositionally biased region" description="Pro residues" evidence="3">
    <location>
        <begin position="120"/>
        <end position="130"/>
    </location>
</feature>